<dbReference type="InterPro" id="IPR036396">
    <property type="entry name" value="Cyt_P450_sf"/>
</dbReference>
<evidence type="ECO:0000313" key="1">
    <source>
        <dbReference type="EMBL" id="KAF7344061.1"/>
    </source>
</evidence>
<dbReference type="Proteomes" id="UP000620124">
    <property type="component" value="Unassembled WGS sequence"/>
</dbReference>
<dbReference type="GO" id="GO:0016705">
    <property type="term" value="F:oxidoreductase activity, acting on paired donors, with incorporation or reduction of molecular oxygen"/>
    <property type="evidence" value="ECO:0007669"/>
    <property type="project" value="InterPro"/>
</dbReference>
<name>A0A8H6XPE4_9AGAR</name>
<dbReference type="GO" id="GO:0004497">
    <property type="term" value="F:monooxygenase activity"/>
    <property type="evidence" value="ECO:0007669"/>
    <property type="project" value="InterPro"/>
</dbReference>
<gene>
    <name evidence="1" type="ORF">MVEN_01695600</name>
</gene>
<dbReference type="Gene3D" id="1.10.630.10">
    <property type="entry name" value="Cytochrome P450"/>
    <property type="match status" value="1"/>
</dbReference>
<comment type="caution">
    <text evidence="1">The sequence shown here is derived from an EMBL/GenBank/DDBJ whole genome shotgun (WGS) entry which is preliminary data.</text>
</comment>
<proteinExistence type="predicted"/>
<dbReference type="EMBL" id="JACAZI010000015">
    <property type="protein sequence ID" value="KAF7344061.1"/>
    <property type="molecule type" value="Genomic_DNA"/>
</dbReference>
<accession>A0A8H6XPE4</accession>
<evidence type="ECO:0000313" key="2">
    <source>
        <dbReference type="Proteomes" id="UP000620124"/>
    </source>
</evidence>
<organism evidence="1 2">
    <name type="scientific">Mycena venus</name>
    <dbReference type="NCBI Taxonomy" id="2733690"/>
    <lineage>
        <taxon>Eukaryota</taxon>
        <taxon>Fungi</taxon>
        <taxon>Dikarya</taxon>
        <taxon>Basidiomycota</taxon>
        <taxon>Agaricomycotina</taxon>
        <taxon>Agaricomycetes</taxon>
        <taxon>Agaricomycetidae</taxon>
        <taxon>Agaricales</taxon>
        <taxon>Marasmiineae</taxon>
        <taxon>Mycenaceae</taxon>
        <taxon>Mycena</taxon>
    </lineage>
</organism>
<sequence length="97" mass="10559">MSLPGRKHQQLRAALNVAFTAAAVRQYQPIFEKVAQTISEKLDYSEGLSVDMCPLLSVAAFDAIMVLGCPTEDLDADFVKINLEVIHLSSTHELGGL</sequence>
<reference evidence="1" key="1">
    <citation type="submission" date="2020-05" db="EMBL/GenBank/DDBJ databases">
        <title>Mycena genomes resolve the evolution of fungal bioluminescence.</title>
        <authorList>
            <person name="Tsai I.J."/>
        </authorList>
    </citation>
    <scope>NUCLEOTIDE SEQUENCE</scope>
    <source>
        <strain evidence="1">CCC161011</strain>
    </source>
</reference>
<dbReference type="GO" id="GO:0005506">
    <property type="term" value="F:iron ion binding"/>
    <property type="evidence" value="ECO:0007669"/>
    <property type="project" value="InterPro"/>
</dbReference>
<dbReference type="GO" id="GO:0020037">
    <property type="term" value="F:heme binding"/>
    <property type="evidence" value="ECO:0007669"/>
    <property type="project" value="InterPro"/>
</dbReference>
<dbReference type="AlphaFoldDB" id="A0A8H6XPE4"/>
<keyword evidence="2" id="KW-1185">Reference proteome</keyword>
<protein>
    <recommendedName>
        <fullName evidence="3">Cytochrome P450</fullName>
    </recommendedName>
</protein>
<evidence type="ECO:0008006" key="3">
    <source>
        <dbReference type="Google" id="ProtNLM"/>
    </source>
</evidence>
<dbReference type="OrthoDB" id="1470350at2759"/>
<dbReference type="SUPFAM" id="SSF48264">
    <property type="entry name" value="Cytochrome P450"/>
    <property type="match status" value="1"/>
</dbReference>